<feature type="compositionally biased region" description="Polar residues" evidence="1">
    <location>
        <begin position="76"/>
        <end position="101"/>
    </location>
</feature>
<sequence length="135" mass="14977">MPSNHHGPNSKAPSSKSRHDGAHYRKTTRDRQQPLGDYNHDIPIDVDGDTVPAERVRELVAELQQAKAQLAANVNSSHQSAPTTHTADAQVPNESILTSQRASKVHMAVIRDHLGYEKPKWNALRTFIRDTLMAA</sequence>
<dbReference type="Proteomes" id="UP000620124">
    <property type="component" value="Unassembled WGS sequence"/>
</dbReference>
<feature type="region of interest" description="Disordered" evidence="1">
    <location>
        <begin position="71"/>
        <end position="101"/>
    </location>
</feature>
<gene>
    <name evidence="2" type="ORF">MVEN_00044500</name>
</gene>
<reference evidence="2" key="1">
    <citation type="submission" date="2020-05" db="EMBL/GenBank/DDBJ databases">
        <title>Mycena genomes resolve the evolution of fungal bioluminescence.</title>
        <authorList>
            <person name="Tsai I.J."/>
        </authorList>
    </citation>
    <scope>NUCLEOTIDE SEQUENCE</scope>
    <source>
        <strain evidence="2">CCC161011</strain>
    </source>
</reference>
<dbReference type="AlphaFoldDB" id="A0A8H6Z3X4"/>
<feature type="compositionally biased region" description="Polar residues" evidence="1">
    <location>
        <begin position="1"/>
        <end position="15"/>
    </location>
</feature>
<feature type="compositionally biased region" description="Basic and acidic residues" evidence="1">
    <location>
        <begin position="17"/>
        <end position="43"/>
    </location>
</feature>
<accession>A0A8H6Z3X4</accession>
<dbReference type="EMBL" id="JACAZI010000001">
    <property type="protein sequence ID" value="KAF7371873.1"/>
    <property type="molecule type" value="Genomic_DNA"/>
</dbReference>
<name>A0A8H6Z3X4_9AGAR</name>
<feature type="region of interest" description="Disordered" evidence="1">
    <location>
        <begin position="1"/>
        <end position="46"/>
    </location>
</feature>
<comment type="caution">
    <text evidence="2">The sequence shown here is derived from an EMBL/GenBank/DDBJ whole genome shotgun (WGS) entry which is preliminary data.</text>
</comment>
<evidence type="ECO:0000313" key="2">
    <source>
        <dbReference type="EMBL" id="KAF7371873.1"/>
    </source>
</evidence>
<keyword evidence="3" id="KW-1185">Reference proteome</keyword>
<protein>
    <submittedName>
        <fullName evidence="2">Uncharacterized protein</fullName>
    </submittedName>
</protein>
<dbReference type="OrthoDB" id="3051177at2759"/>
<proteinExistence type="predicted"/>
<evidence type="ECO:0000313" key="3">
    <source>
        <dbReference type="Proteomes" id="UP000620124"/>
    </source>
</evidence>
<evidence type="ECO:0000256" key="1">
    <source>
        <dbReference type="SAM" id="MobiDB-lite"/>
    </source>
</evidence>
<organism evidence="2 3">
    <name type="scientific">Mycena venus</name>
    <dbReference type="NCBI Taxonomy" id="2733690"/>
    <lineage>
        <taxon>Eukaryota</taxon>
        <taxon>Fungi</taxon>
        <taxon>Dikarya</taxon>
        <taxon>Basidiomycota</taxon>
        <taxon>Agaricomycotina</taxon>
        <taxon>Agaricomycetes</taxon>
        <taxon>Agaricomycetidae</taxon>
        <taxon>Agaricales</taxon>
        <taxon>Marasmiineae</taxon>
        <taxon>Mycenaceae</taxon>
        <taxon>Mycena</taxon>
    </lineage>
</organism>